<gene>
    <name evidence="2" type="ORF">RZ517_17020</name>
</gene>
<keyword evidence="3" id="KW-1185">Reference proteome</keyword>
<proteinExistence type="predicted"/>
<evidence type="ECO:0000256" key="1">
    <source>
        <dbReference type="SAM" id="SignalP"/>
    </source>
</evidence>
<dbReference type="Proteomes" id="UP001364156">
    <property type="component" value="Chromosome"/>
</dbReference>
<feature type="chain" id="PRO_5045113145" evidence="1">
    <location>
        <begin position="19"/>
        <end position="158"/>
    </location>
</feature>
<protein>
    <submittedName>
        <fullName evidence="2">Uncharacterized protein</fullName>
    </submittedName>
</protein>
<dbReference type="PROSITE" id="PS51257">
    <property type="entry name" value="PROKAR_LIPOPROTEIN"/>
    <property type="match status" value="1"/>
</dbReference>
<sequence>MRVVLAVLAMFVAGPALALSCIRPDVANTYKRAAEAEEIYVVIHGTLTFDQTLAPDNDLTNQNRPDTLIPARLNGTSLSRDGFVSTFRRNISLVLQCFGPWCGGAVSGAEYLAFLQKTDAGYRMIIDPCGSLVFPEPTQAQLDQARSCMRGQRCSPRQ</sequence>
<evidence type="ECO:0000313" key="2">
    <source>
        <dbReference type="EMBL" id="WWR46447.1"/>
    </source>
</evidence>
<keyword evidence="1" id="KW-0732">Signal</keyword>
<organism evidence="2 3">
    <name type="scientific">Roseovarius phycicola</name>
    <dbReference type="NCBI Taxonomy" id="3080976"/>
    <lineage>
        <taxon>Bacteria</taxon>
        <taxon>Pseudomonadati</taxon>
        <taxon>Pseudomonadota</taxon>
        <taxon>Alphaproteobacteria</taxon>
        <taxon>Rhodobacterales</taxon>
        <taxon>Roseobacteraceae</taxon>
        <taxon>Roseovarius</taxon>
    </lineage>
</organism>
<feature type="signal peptide" evidence="1">
    <location>
        <begin position="1"/>
        <end position="18"/>
    </location>
</feature>
<accession>A0ABZ2HGQ4</accession>
<dbReference type="EMBL" id="CP146069">
    <property type="protein sequence ID" value="WWR46447.1"/>
    <property type="molecule type" value="Genomic_DNA"/>
</dbReference>
<dbReference type="RefSeq" id="WP_338549303.1">
    <property type="nucleotide sequence ID" value="NZ_CP146069.1"/>
</dbReference>
<reference evidence="2 3" key="1">
    <citation type="submission" date="2023-10" db="EMBL/GenBank/DDBJ databases">
        <title>Roseovarius strain S88 nov., isolated from a marine algae.</title>
        <authorList>
            <person name="Lee M.W."/>
            <person name="Lee J.K."/>
            <person name="Kim J.M."/>
            <person name="Choi D.G."/>
            <person name="Baek J.H."/>
            <person name="Bayburt H."/>
            <person name="Jung J.J."/>
            <person name="Han D.M."/>
            <person name="Jeon C.O."/>
        </authorList>
    </citation>
    <scope>NUCLEOTIDE SEQUENCE [LARGE SCALE GENOMIC DNA]</scope>
    <source>
        <strain evidence="2 3">S88</strain>
    </source>
</reference>
<evidence type="ECO:0000313" key="3">
    <source>
        <dbReference type="Proteomes" id="UP001364156"/>
    </source>
</evidence>
<name>A0ABZ2HGQ4_9RHOB</name>